<dbReference type="EMBL" id="JBHTGQ010000044">
    <property type="protein sequence ID" value="MFC7751475.1"/>
    <property type="molecule type" value="Genomic_DNA"/>
</dbReference>
<accession>A0ABW2V9S2</accession>
<evidence type="ECO:0000256" key="2">
    <source>
        <dbReference type="ARBA" id="ARBA00010323"/>
    </source>
</evidence>
<comment type="similarity">
    <text evidence="2 9">Belongs to the membrane-bound acyltransferase family.</text>
</comment>
<keyword evidence="7 9" id="KW-0472">Membrane</keyword>
<feature type="transmembrane region" description="Helical" evidence="10">
    <location>
        <begin position="35"/>
        <end position="59"/>
    </location>
</feature>
<evidence type="ECO:0000256" key="8">
    <source>
        <dbReference type="ARBA" id="ARBA00023315"/>
    </source>
</evidence>
<evidence type="ECO:0000256" key="4">
    <source>
        <dbReference type="ARBA" id="ARBA00022679"/>
    </source>
</evidence>
<reference evidence="12" key="1">
    <citation type="journal article" date="2019" name="Int. J. Syst. Evol. Microbiol.">
        <title>The Global Catalogue of Microorganisms (GCM) 10K type strain sequencing project: providing services to taxonomists for standard genome sequencing and annotation.</title>
        <authorList>
            <consortium name="The Broad Institute Genomics Platform"/>
            <consortium name="The Broad Institute Genome Sequencing Center for Infectious Disease"/>
            <person name="Wu L."/>
            <person name="Ma J."/>
        </authorList>
    </citation>
    <scope>NUCLEOTIDE SEQUENCE [LARGE SCALE GENOMIC DNA]</scope>
    <source>
        <strain evidence="12">JCM 18657</strain>
    </source>
</reference>
<comment type="caution">
    <text evidence="11">The sequence shown here is derived from an EMBL/GenBank/DDBJ whole genome shotgun (WGS) entry which is preliminary data.</text>
</comment>
<dbReference type="Proteomes" id="UP001596528">
    <property type="component" value="Unassembled WGS sequence"/>
</dbReference>
<organism evidence="11 12">
    <name type="scientific">Paenibacillus thermoaerophilus</name>
    <dbReference type="NCBI Taxonomy" id="1215385"/>
    <lineage>
        <taxon>Bacteria</taxon>
        <taxon>Bacillati</taxon>
        <taxon>Bacillota</taxon>
        <taxon>Bacilli</taxon>
        <taxon>Bacillales</taxon>
        <taxon>Paenibacillaceae</taxon>
        <taxon>Paenibacillus</taxon>
    </lineage>
</organism>
<feature type="transmembrane region" description="Helical" evidence="10">
    <location>
        <begin position="449"/>
        <end position="466"/>
    </location>
</feature>
<proteinExistence type="inferred from homology"/>
<keyword evidence="5 10" id="KW-0812">Transmembrane</keyword>
<evidence type="ECO:0000313" key="11">
    <source>
        <dbReference type="EMBL" id="MFC7751475.1"/>
    </source>
</evidence>
<keyword evidence="12" id="KW-1185">Reference proteome</keyword>
<evidence type="ECO:0000256" key="7">
    <source>
        <dbReference type="ARBA" id="ARBA00023136"/>
    </source>
</evidence>
<evidence type="ECO:0000313" key="12">
    <source>
        <dbReference type="Proteomes" id="UP001596528"/>
    </source>
</evidence>
<feature type="transmembrane region" description="Helical" evidence="10">
    <location>
        <begin position="145"/>
        <end position="165"/>
    </location>
</feature>
<evidence type="ECO:0000256" key="1">
    <source>
        <dbReference type="ARBA" id="ARBA00004651"/>
    </source>
</evidence>
<dbReference type="InterPro" id="IPR028362">
    <property type="entry name" value="AlgI"/>
</dbReference>
<keyword evidence="4 9" id="KW-0808">Transferase</keyword>
<feature type="transmembrane region" description="Helical" evidence="10">
    <location>
        <begin position="6"/>
        <end position="23"/>
    </location>
</feature>
<evidence type="ECO:0000256" key="10">
    <source>
        <dbReference type="SAM" id="Phobius"/>
    </source>
</evidence>
<evidence type="ECO:0000256" key="3">
    <source>
        <dbReference type="ARBA" id="ARBA00022475"/>
    </source>
</evidence>
<feature type="transmembrane region" description="Helical" evidence="10">
    <location>
        <begin position="191"/>
        <end position="212"/>
    </location>
</feature>
<dbReference type="PANTHER" id="PTHR13285:SF23">
    <property type="entry name" value="TEICHOIC ACID D-ALANYLTRANSFERASE"/>
    <property type="match status" value="1"/>
</dbReference>
<gene>
    <name evidence="11" type="ORF">ACFQWB_16265</name>
</gene>
<dbReference type="InterPro" id="IPR024194">
    <property type="entry name" value="Ac/AlaTfrase_AlgI/DltB"/>
</dbReference>
<dbReference type="RefSeq" id="WP_138790467.1">
    <property type="nucleotide sequence ID" value="NZ_JBHTGQ010000044.1"/>
</dbReference>
<dbReference type="InterPro" id="IPR051085">
    <property type="entry name" value="MB_O-acyltransferase"/>
</dbReference>
<feature type="transmembrane region" description="Helical" evidence="10">
    <location>
        <begin position="115"/>
        <end position="133"/>
    </location>
</feature>
<feature type="transmembrane region" description="Helical" evidence="10">
    <location>
        <begin position="232"/>
        <end position="256"/>
    </location>
</feature>
<feature type="transmembrane region" description="Helical" evidence="10">
    <location>
        <begin position="408"/>
        <end position="428"/>
    </location>
</feature>
<name>A0ABW2V9S2_9BACL</name>
<comment type="subcellular location">
    <subcellularLocation>
        <location evidence="1">Cell membrane</location>
        <topology evidence="1">Multi-pass membrane protein</topology>
    </subcellularLocation>
</comment>
<dbReference type="PIRSF" id="PIRSF500217">
    <property type="entry name" value="AlgI"/>
    <property type="match status" value="1"/>
</dbReference>
<dbReference type="InterPro" id="IPR004299">
    <property type="entry name" value="MBOAT_fam"/>
</dbReference>
<evidence type="ECO:0000256" key="5">
    <source>
        <dbReference type="ARBA" id="ARBA00022692"/>
    </source>
</evidence>
<evidence type="ECO:0000256" key="9">
    <source>
        <dbReference type="PIRNR" id="PIRNR016636"/>
    </source>
</evidence>
<feature type="transmembrane region" description="Helical" evidence="10">
    <location>
        <begin position="304"/>
        <end position="321"/>
    </location>
</feature>
<keyword evidence="6 10" id="KW-1133">Transmembrane helix</keyword>
<protein>
    <submittedName>
        <fullName evidence="11">MBOAT family O-acyltransferase</fullName>
    </submittedName>
</protein>
<dbReference type="Pfam" id="PF03062">
    <property type="entry name" value="MBOAT"/>
    <property type="match status" value="1"/>
</dbReference>
<dbReference type="PANTHER" id="PTHR13285">
    <property type="entry name" value="ACYLTRANSFERASE"/>
    <property type="match status" value="1"/>
</dbReference>
<feature type="transmembrane region" description="Helical" evidence="10">
    <location>
        <begin position="360"/>
        <end position="381"/>
    </location>
</feature>
<dbReference type="PIRSF" id="PIRSF016636">
    <property type="entry name" value="AlgI_DltB"/>
    <property type="match status" value="1"/>
</dbReference>
<keyword evidence="8 9" id="KW-0012">Acyltransferase</keyword>
<sequence>MLFHSTEFLVMFAIVLFLYYLLPRYRAYTLGAANVLFYAVTGWGMLALFLAVTVFTFIGTRLIESGRRKRFWLFVTVGGNLFNLAFFKYSVFLLEALEHTAGIRLVSEDSFVQNIVLPVGISFYTFQLIAYTVDVARGYIPACRSLLHFWVFISLFAHLIAGPIMRGKEFMPQIEGMASIRFRLYNFRRGVFWFGLGLFKKIMIADYLAPIVDGIYAKGTMMSTGEAWTGTYLFAFQVLMDFSAYSEMALGLGYMLGMKLALNFKSPYISQNPSELWTRWHITLSSWIRDYVYIPLGGNRKGKIRTYFNLWLAMTLSGLWHGASWTFVLWGAYHGLLLIGYRLVKKPLQAVADKLSIPKAARVVVAVFAMFHLVCIGWVLFRADNLETAVLLIYKMAHVWHLRLTDSVLNHLLIFAALYLFHVLEYFAMKKGSKLYGIWFRKIPFPVRSVAYAAAALFLIVFTRGVENTFIYFQF</sequence>
<feature type="transmembrane region" description="Helical" evidence="10">
    <location>
        <begin position="71"/>
        <end position="94"/>
    </location>
</feature>
<evidence type="ECO:0000256" key="6">
    <source>
        <dbReference type="ARBA" id="ARBA00022989"/>
    </source>
</evidence>
<keyword evidence="3 9" id="KW-1003">Cell membrane</keyword>